<evidence type="ECO:0000256" key="1">
    <source>
        <dbReference type="SAM" id="Phobius"/>
    </source>
</evidence>
<organism evidence="4 5">
    <name type="scientific">Chitinophaga tropicalis</name>
    <dbReference type="NCBI Taxonomy" id="2683588"/>
    <lineage>
        <taxon>Bacteria</taxon>
        <taxon>Pseudomonadati</taxon>
        <taxon>Bacteroidota</taxon>
        <taxon>Chitinophagia</taxon>
        <taxon>Chitinophagales</taxon>
        <taxon>Chitinophagaceae</taxon>
        <taxon>Chitinophaga</taxon>
    </lineage>
</organism>
<sequence>MEKQQKDYSQYTKIDFFTDDLFISYVLHPDEENMAYWELIGKNFPGIVPEMEEARHWILALNGQSAYRPSAGKPELWQKIAAEIQAHDRRQLRYIRPIKRAARWIGSAAAIFILGWMLHEYSQQGEKEHYAGYGAQQEIVLPDESVVTLNGNSTIRYARTWKSDKPREIWLQGEAYFTVKHVALKNRLQQSDSFRVHVQDLDITVLGTRFNVRNRRTTTEISLVEGSLRINQTATGALLKVLKPGDAFIYDSTSHELKSLERKAVANKAWTNNEIDLDGYTLEDILHILEDTYGYEITLQAPELAQKRLSGTIPAHNAEDILFVLKKVFNLRINQKSNHLTISPNQYP</sequence>
<evidence type="ECO:0000313" key="5">
    <source>
        <dbReference type="Proteomes" id="UP000461730"/>
    </source>
</evidence>
<dbReference type="InterPro" id="IPR032508">
    <property type="entry name" value="FecR_C"/>
</dbReference>
<comment type="caution">
    <text evidence="4">The sequence shown here is derived from an EMBL/GenBank/DDBJ whole genome shotgun (WGS) entry which is preliminary data.</text>
</comment>
<name>A0A7K1U1H2_9BACT</name>
<dbReference type="Pfam" id="PF04773">
    <property type="entry name" value="FecR"/>
    <property type="match status" value="1"/>
</dbReference>
<dbReference type="Pfam" id="PF16344">
    <property type="entry name" value="FecR_C"/>
    <property type="match status" value="1"/>
</dbReference>
<keyword evidence="1" id="KW-1133">Transmembrane helix</keyword>
<dbReference type="GO" id="GO:0016989">
    <property type="term" value="F:sigma factor antagonist activity"/>
    <property type="evidence" value="ECO:0007669"/>
    <property type="project" value="TreeGrafter"/>
</dbReference>
<keyword evidence="1" id="KW-0812">Transmembrane</keyword>
<evidence type="ECO:0000259" key="3">
    <source>
        <dbReference type="Pfam" id="PF16344"/>
    </source>
</evidence>
<dbReference type="InterPro" id="IPR006860">
    <property type="entry name" value="FecR"/>
</dbReference>
<keyword evidence="5" id="KW-1185">Reference proteome</keyword>
<keyword evidence="1" id="KW-0472">Membrane</keyword>
<gene>
    <name evidence="4" type="ORF">GO493_08090</name>
</gene>
<dbReference type="EMBL" id="WRXN01000002">
    <property type="protein sequence ID" value="MVT08217.1"/>
    <property type="molecule type" value="Genomic_DNA"/>
</dbReference>
<feature type="domain" description="Protein FecR C-terminal" evidence="3">
    <location>
        <begin position="277"/>
        <end position="342"/>
    </location>
</feature>
<dbReference type="AlphaFoldDB" id="A0A7K1U1H2"/>
<dbReference type="Proteomes" id="UP000461730">
    <property type="component" value="Unassembled WGS sequence"/>
</dbReference>
<dbReference type="Gene3D" id="3.55.50.30">
    <property type="match status" value="1"/>
</dbReference>
<protein>
    <submittedName>
        <fullName evidence="4">DUF4974 domain-containing protein</fullName>
    </submittedName>
</protein>
<feature type="domain" description="FecR protein" evidence="2">
    <location>
        <begin position="132"/>
        <end position="228"/>
    </location>
</feature>
<dbReference type="PIRSF" id="PIRSF018266">
    <property type="entry name" value="FecR"/>
    <property type="match status" value="1"/>
</dbReference>
<accession>A0A7K1U1H2</accession>
<dbReference type="Gene3D" id="2.60.120.1440">
    <property type="match status" value="1"/>
</dbReference>
<evidence type="ECO:0000259" key="2">
    <source>
        <dbReference type="Pfam" id="PF04773"/>
    </source>
</evidence>
<evidence type="ECO:0000313" key="4">
    <source>
        <dbReference type="EMBL" id="MVT08217.1"/>
    </source>
</evidence>
<dbReference type="RefSeq" id="WP_157305627.1">
    <property type="nucleotide sequence ID" value="NZ_WRXN01000002.1"/>
</dbReference>
<dbReference type="InterPro" id="IPR012373">
    <property type="entry name" value="Ferrdict_sens_TM"/>
</dbReference>
<dbReference type="PANTHER" id="PTHR30273">
    <property type="entry name" value="PERIPLASMIC SIGNAL SENSOR AND SIGMA FACTOR ACTIVATOR FECR-RELATED"/>
    <property type="match status" value="1"/>
</dbReference>
<feature type="transmembrane region" description="Helical" evidence="1">
    <location>
        <begin position="101"/>
        <end position="118"/>
    </location>
</feature>
<dbReference type="PANTHER" id="PTHR30273:SF2">
    <property type="entry name" value="PROTEIN FECR"/>
    <property type="match status" value="1"/>
</dbReference>
<reference evidence="4 5" key="1">
    <citation type="submission" date="2019-12" db="EMBL/GenBank/DDBJ databases">
        <title>Chitinophaga sp. strain ysch24 (GDMCC 1.1355), whole genome shotgun sequence.</title>
        <authorList>
            <person name="Zhang X."/>
        </authorList>
    </citation>
    <scope>NUCLEOTIDE SEQUENCE [LARGE SCALE GENOMIC DNA]</scope>
    <source>
        <strain evidence="5">ysch24</strain>
    </source>
</reference>
<proteinExistence type="predicted"/>